<dbReference type="InterPro" id="IPR051013">
    <property type="entry name" value="MBL_superfamily_lactonases"/>
</dbReference>
<comment type="caution">
    <text evidence="7">The sequence shown here is derived from an EMBL/GenBank/DDBJ whole genome shotgun (WGS) entry which is preliminary data.</text>
</comment>
<dbReference type="PANTHER" id="PTHR42978">
    <property type="entry name" value="QUORUM-QUENCHING LACTONASE YTNP-RELATED-RELATED"/>
    <property type="match status" value="1"/>
</dbReference>
<accession>A0A7W5FSK1</accession>
<protein>
    <submittedName>
        <fullName evidence="7">Glyoxylase-like metal-dependent hydrolase (Beta-lactamase superfamily II)</fullName>
    </submittedName>
</protein>
<keyword evidence="8" id="KW-1185">Reference proteome</keyword>
<dbReference type="Pfam" id="PF00753">
    <property type="entry name" value="Lactamase_B"/>
    <property type="match status" value="1"/>
</dbReference>
<feature type="chain" id="PRO_5030573578" evidence="5">
    <location>
        <begin position="31"/>
        <end position="323"/>
    </location>
</feature>
<dbReference type="EMBL" id="JACHXD010000001">
    <property type="protein sequence ID" value="MBB3117308.1"/>
    <property type="molecule type" value="Genomic_DNA"/>
</dbReference>
<feature type="domain" description="Metallo-beta-lactamase" evidence="6">
    <location>
        <begin position="91"/>
        <end position="296"/>
    </location>
</feature>
<dbReference type="CDD" id="cd07720">
    <property type="entry name" value="OPHC2-like_MBL-fold"/>
    <property type="match status" value="1"/>
</dbReference>
<dbReference type="Proteomes" id="UP000541535">
    <property type="component" value="Unassembled WGS sequence"/>
</dbReference>
<sequence>MMFDTLFKSSQPIAVAAAVAAAFAFVPAQAAAPMAKFQAPGFYRTMLGDFEVTVLSDGTTELPVDKLLKQPAGKTDQALRKAFTKSPLETSFNGFLINTGSKLVLIDTGAASLFGPTLGKLAANLKAAGYQPEQVDEIYITHMHFDHVGGLAAGKEAAFPNAVVRAGKADADYWLSQANMDKAPADTKGFFQGAISSMAPYISANKFQPITQNGELTPGIKSYASAGHTPGHISYIVESKGEKLMLLGDLIHVAAVQFENPDVGIAFDSEGKAAVSERKAAFAAAAKDGYLVGAAHLPFPALGHLKASGKGYTFIPVNYTVPR</sequence>
<dbReference type="InterPro" id="IPR001279">
    <property type="entry name" value="Metallo-B-lactamas"/>
</dbReference>
<organism evidence="7 8">
    <name type="scientific">Pseudoduganella violacea</name>
    <dbReference type="NCBI Taxonomy" id="1715466"/>
    <lineage>
        <taxon>Bacteria</taxon>
        <taxon>Pseudomonadati</taxon>
        <taxon>Pseudomonadota</taxon>
        <taxon>Betaproteobacteria</taxon>
        <taxon>Burkholderiales</taxon>
        <taxon>Oxalobacteraceae</taxon>
        <taxon>Telluria group</taxon>
        <taxon>Pseudoduganella</taxon>
    </lineage>
</organism>
<dbReference type="SUPFAM" id="SSF56281">
    <property type="entry name" value="Metallo-hydrolase/oxidoreductase"/>
    <property type="match status" value="1"/>
</dbReference>
<keyword evidence="4" id="KW-0862">Zinc</keyword>
<keyword evidence="2" id="KW-0479">Metal-binding</keyword>
<name>A0A7W5FSK1_9BURK</name>
<evidence type="ECO:0000256" key="2">
    <source>
        <dbReference type="ARBA" id="ARBA00022723"/>
    </source>
</evidence>
<evidence type="ECO:0000256" key="5">
    <source>
        <dbReference type="SAM" id="SignalP"/>
    </source>
</evidence>
<evidence type="ECO:0000313" key="7">
    <source>
        <dbReference type="EMBL" id="MBB3117308.1"/>
    </source>
</evidence>
<dbReference type="GO" id="GO:0016787">
    <property type="term" value="F:hydrolase activity"/>
    <property type="evidence" value="ECO:0007669"/>
    <property type="project" value="UniProtKB-KW"/>
</dbReference>
<evidence type="ECO:0000256" key="1">
    <source>
        <dbReference type="ARBA" id="ARBA00007749"/>
    </source>
</evidence>
<dbReference type="Gene3D" id="3.60.15.10">
    <property type="entry name" value="Ribonuclease Z/Hydroxyacylglutathione hydrolase-like"/>
    <property type="match status" value="1"/>
</dbReference>
<dbReference type="RefSeq" id="WP_183439272.1">
    <property type="nucleotide sequence ID" value="NZ_JACHXD010000001.1"/>
</dbReference>
<evidence type="ECO:0000256" key="3">
    <source>
        <dbReference type="ARBA" id="ARBA00022801"/>
    </source>
</evidence>
<evidence type="ECO:0000259" key="6">
    <source>
        <dbReference type="SMART" id="SM00849"/>
    </source>
</evidence>
<proteinExistence type="inferred from homology"/>
<feature type="signal peptide" evidence="5">
    <location>
        <begin position="1"/>
        <end position="30"/>
    </location>
</feature>
<gene>
    <name evidence="7" type="ORF">FHS03_000327</name>
</gene>
<reference evidence="7 8" key="1">
    <citation type="submission" date="2020-08" db="EMBL/GenBank/DDBJ databases">
        <title>Genomic Encyclopedia of Type Strains, Phase III (KMG-III): the genomes of soil and plant-associated and newly described type strains.</title>
        <authorList>
            <person name="Whitman W."/>
        </authorList>
    </citation>
    <scope>NUCLEOTIDE SEQUENCE [LARGE SCALE GENOMIC DNA]</scope>
    <source>
        <strain evidence="7 8">CECT 8897</strain>
    </source>
</reference>
<dbReference type="PANTHER" id="PTHR42978:SF6">
    <property type="entry name" value="QUORUM-QUENCHING LACTONASE YTNP-RELATED"/>
    <property type="match status" value="1"/>
</dbReference>
<evidence type="ECO:0000313" key="8">
    <source>
        <dbReference type="Proteomes" id="UP000541535"/>
    </source>
</evidence>
<dbReference type="InterPro" id="IPR036866">
    <property type="entry name" value="RibonucZ/Hydroxyglut_hydro"/>
</dbReference>
<evidence type="ECO:0000256" key="4">
    <source>
        <dbReference type="ARBA" id="ARBA00022833"/>
    </source>
</evidence>
<dbReference type="GO" id="GO:0046872">
    <property type="term" value="F:metal ion binding"/>
    <property type="evidence" value="ECO:0007669"/>
    <property type="project" value="UniProtKB-KW"/>
</dbReference>
<keyword evidence="5" id="KW-0732">Signal</keyword>
<comment type="similarity">
    <text evidence="1">Belongs to the metallo-beta-lactamase superfamily.</text>
</comment>
<dbReference type="AlphaFoldDB" id="A0A7W5FSK1"/>
<dbReference type="SMART" id="SM00849">
    <property type="entry name" value="Lactamase_B"/>
    <property type="match status" value="1"/>
</dbReference>
<keyword evidence="3 7" id="KW-0378">Hydrolase</keyword>